<gene>
    <name evidence="1" type="ORF">S03H2_29008</name>
</gene>
<name>X1ISQ3_9ZZZZ</name>
<comment type="caution">
    <text evidence="1">The sequence shown here is derived from an EMBL/GenBank/DDBJ whole genome shotgun (WGS) entry which is preliminary data.</text>
</comment>
<dbReference type="AlphaFoldDB" id="X1ISQ3"/>
<dbReference type="EMBL" id="BARU01017490">
    <property type="protein sequence ID" value="GAH60548.1"/>
    <property type="molecule type" value="Genomic_DNA"/>
</dbReference>
<evidence type="ECO:0000313" key="1">
    <source>
        <dbReference type="EMBL" id="GAH60548.1"/>
    </source>
</evidence>
<feature type="non-terminal residue" evidence="1">
    <location>
        <position position="1"/>
    </location>
</feature>
<sequence>EIDKTLKELRQEKSLKPEHKKDIEGLMHYIYYNQEGVNAVDRLKKQGIPVEDLGAVEGNIDKSLANRFKKRGMRWTRQGALSLAKVGEKIVNNEWDSWWPIEADPVGLKSELEKVVSLDFDKDSNDKYDHTYSLPVLSGPHQDRPWVRSLKRLVSIN</sequence>
<reference evidence="1" key="1">
    <citation type="journal article" date="2014" name="Front. Microbiol.">
        <title>High frequency of phylogenetically diverse reductive dehalogenase-homologous genes in deep subseafloor sedimentary metagenomes.</title>
        <authorList>
            <person name="Kawai M."/>
            <person name="Futagami T."/>
            <person name="Toyoda A."/>
            <person name="Takaki Y."/>
            <person name="Nishi S."/>
            <person name="Hori S."/>
            <person name="Arai W."/>
            <person name="Tsubouchi T."/>
            <person name="Morono Y."/>
            <person name="Uchiyama I."/>
            <person name="Ito T."/>
            <person name="Fujiyama A."/>
            <person name="Inagaki F."/>
            <person name="Takami H."/>
        </authorList>
    </citation>
    <scope>NUCLEOTIDE SEQUENCE</scope>
    <source>
        <strain evidence="1">Expedition CK06-06</strain>
    </source>
</reference>
<proteinExistence type="predicted"/>
<accession>X1ISQ3</accession>
<protein>
    <submittedName>
        <fullName evidence="1">Uncharacterized protein</fullName>
    </submittedName>
</protein>
<organism evidence="1">
    <name type="scientific">marine sediment metagenome</name>
    <dbReference type="NCBI Taxonomy" id="412755"/>
    <lineage>
        <taxon>unclassified sequences</taxon>
        <taxon>metagenomes</taxon>
        <taxon>ecological metagenomes</taxon>
    </lineage>
</organism>